<dbReference type="GO" id="GO:0008486">
    <property type="term" value="F:diphosphoinositol-polyphosphate diphosphatase activity"/>
    <property type="evidence" value="ECO:0007669"/>
    <property type="project" value="TreeGrafter"/>
</dbReference>
<dbReference type="Pfam" id="PF00293">
    <property type="entry name" value="NUDIX"/>
    <property type="match status" value="1"/>
</dbReference>
<keyword evidence="4" id="KW-0460">Magnesium</keyword>
<dbReference type="PANTHER" id="PTHR12629">
    <property type="entry name" value="DIPHOSPHOINOSITOL POLYPHOSPHATE PHOSPHOHYDROLASE"/>
    <property type="match status" value="1"/>
</dbReference>
<keyword evidence="8" id="KW-1185">Reference proteome</keyword>
<dbReference type="PROSITE" id="PS51462">
    <property type="entry name" value="NUDIX"/>
    <property type="match status" value="1"/>
</dbReference>
<dbReference type="Proteomes" id="UP000549882">
    <property type="component" value="Unassembled WGS sequence"/>
</dbReference>
<evidence type="ECO:0000313" key="8">
    <source>
        <dbReference type="Proteomes" id="UP000549882"/>
    </source>
</evidence>
<dbReference type="GO" id="GO:1901909">
    <property type="term" value="P:diadenosine hexaphosphate catabolic process"/>
    <property type="evidence" value="ECO:0007669"/>
    <property type="project" value="TreeGrafter"/>
</dbReference>
<dbReference type="EMBL" id="JACHBI010000025">
    <property type="protein sequence ID" value="MBB5577776.1"/>
    <property type="molecule type" value="Genomic_DNA"/>
</dbReference>
<dbReference type="InterPro" id="IPR000086">
    <property type="entry name" value="NUDIX_hydrolase_dom"/>
</dbReference>
<feature type="domain" description="Nudix hydrolase" evidence="6">
    <location>
        <begin position="22"/>
        <end position="139"/>
    </location>
</feature>
<evidence type="ECO:0000256" key="3">
    <source>
        <dbReference type="ARBA" id="ARBA00022801"/>
    </source>
</evidence>
<dbReference type="InterPro" id="IPR020084">
    <property type="entry name" value="NUDIX_hydrolase_CS"/>
</dbReference>
<comment type="cofactor">
    <cofactor evidence="1">
        <name>Mg(2+)</name>
        <dbReference type="ChEBI" id="CHEBI:18420"/>
    </cofactor>
</comment>
<evidence type="ECO:0000256" key="4">
    <source>
        <dbReference type="ARBA" id="ARBA00022842"/>
    </source>
</evidence>
<organism evidence="7 8">
    <name type="scientific">Rhizobium paranaense</name>
    <dbReference type="NCBI Taxonomy" id="1650438"/>
    <lineage>
        <taxon>Bacteria</taxon>
        <taxon>Pseudomonadati</taxon>
        <taxon>Pseudomonadota</taxon>
        <taxon>Alphaproteobacteria</taxon>
        <taxon>Hyphomicrobiales</taxon>
        <taxon>Rhizobiaceae</taxon>
        <taxon>Rhizobium/Agrobacterium group</taxon>
        <taxon>Rhizobium</taxon>
    </lineage>
</organism>
<sequence>MTIELVHGWTRNDHFELATPARQIAQAGAICLRQHGELGETEVLLISSRSHGGWGIPKGHIEPGETSFEAAQREAFEEAGVIGEVTKLRIGSFSYHKDKDYPEKNSREVKWMPITTAGKELAYSGLREVFDKVIAPVCP</sequence>
<dbReference type="InterPro" id="IPR015797">
    <property type="entry name" value="NUDIX_hydrolase-like_dom_sf"/>
</dbReference>
<accession>A0A7W9D5A8</accession>
<gene>
    <name evidence="7" type="ORF">GGD50_006431</name>
</gene>
<keyword evidence="2" id="KW-0479">Metal-binding</keyword>
<comment type="caution">
    <text evidence="7">The sequence shown here is derived from an EMBL/GenBank/DDBJ whole genome shotgun (WGS) entry which is preliminary data.</text>
</comment>
<proteinExistence type="inferred from homology"/>
<reference evidence="7 8" key="1">
    <citation type="submission" date="2020-08" db="EMBL/GenBank/DDBJ databases">
        <title>Genomic Encyclopedia of Type Strains, Phase IV (KMG-V): Genome sequencing to study the core and pangenomes of soil and plant-associated prokaryotes.</title>
        <authorList>
            <person name="Whitman W."/>
        </authorList>
    </citation>
    <scope>NUCLEOTIDE SEQUENCE [LARGE SCALE GENOMIC DNA]</scope>
    <source>
        <strain evidence="7 8">SEMIA 4064</strain>
    </source>
</reference>
<dbReference type="AlphaFoldDB" id="A0A7W9D5A8"/>
<evidence type="ECO:0000256" key="1">
    <source>
        <dbReference type="ARBA" id="ARBA00001946"/>
    </source>
</evidence>
<dbReference type="GO" id="GO:0071543">
    <property type="term" value="P:diphosphoinositol polyphosphate metabolic process"/>
    <property type="evidence" value="ECO:0007669"/>
    <property type="project" value="TreeGrafter"/>
</dbReference>
<comment type="similarity">
    <text evidence="5">Belongs to the Nudix hydrolase family.</text>
</comment>
<name>A0A7W9D5A8_9HYPH</name>
<dbReference type="SUPFAM" id="SSF55811">
    <property type="entry name" value="Nudix"/>
    <property type="match status" value="1"/>
</dbReference>
<evidence type="ECO:0000259" key="6">
    <source>
        <dbReference type="PROSITE" id="PS51462"/>
    </source>
</evidence>
<dbReference type="GO" id="GO:1901907">
    <property type="term" value="P:diadenosine pentaphosphate catabolic process"/>
    <property type="evidence" value="ECO:0007669"/>
    <property type="project" value="TreeGrafter"/>
</dbReference>
<dbReference type="InterPro" id="IPR047198">
    <property type="entry name" value="DDP-like_NUDIX"/>
</dbReference>
<dbReference type="CDD" id="cd04666">
    <property type="entry name" value="NUDIX_DIPP2_like_Nudt4"/>
    <property type="match status" value="1"/>
</dbReference>
<evidence type="ECO:0000313" key="7">
    <source>
        <dbReference type="EMBL" id="MBB5577776.1"/>
    </source>
</evidence>
<dbReference type="GO" id="GO:0000298">
    <property type="term" value="F:endopolyphosphatase activity"/>
    <property type="evidence" value="ECO:0007669"/>
    <property type="project" value="TreeGrafter"/>
</dbReference>
<dbReference type="PANTHER" id="PTHR12629:SF0">
    <property type="entry name" value="DIPHOSPHOINOSITOL-POLYPHOSPHATE DIPHOSPHATASE"/>
    <property type="match status" value="1"/>
</dbReference>
<dbReference type="Gene3D" id="3.90.79.10">
    <property type="entry name" value="Nucleoside Triphosphate Pyrophosphohydrolase"/>
    <property type="match status" value="1"/>
</dbReference>
<dbReference type="GO" id="GO:0046872">
    <property type="term" value="F:metal ion binding"/>
    <property type="evidence" value="ECO:0007669"/>
    <property type="project" value="UniProtKB-KW"/>
</dbReference>
<dbReference type="GO" id="GO:0034432">
    <property type="term" value="F:bis(5'-adenosyl)-pentaphosphatase activity"/>
    <property type="evidence" value="ECO:0007669"/>
    <property type="project" value="TreeGrafter"/>
</dbReference>
<evidence type="ECO:0000256" key="5">
    <source>
        <dbReference type="RuleBase" id="RU003476"/>
    </source>
</evidence>
<evidence type="ECO:0000256" key="2">
    <source>
        <dbReference type="ARBA" id="ARBA00022723"/>
    </source>
</evidence>
<dbReference type="PRINTS" id="PR00502">
    <property type="entry name" value="NUDIXFAMILY"/>
</dbReference>
<dbReference type="GO" id="GO:1901911">
    <property type="term" value="P:adenosine 5'-(hexahydrogen pentaphosphate) catabolic process"/>
    <property type="evidence" value="ECO:0007669"/>
    <property type="project" value="TreeGrafter"/>
</dbReference>
<dbReference type="PROSITE" id="PS00893">
    <property type="entry name" value="NUDIX_BOX"/>
    <property type="match status" value="1"/>
</dbReference>
<keyword evidence="3 5" id="KW-0378">Hydrolase</keyword>
<dbReference type="GO" id="GO:0034431">
    <property type="term" value="F:bis(5'-adenosyl)-hexaphosphatase activity"/>
    <property type="evidence" value="ECO:0007669"/>
    <property type="project" value="TreeGrafter"/>
</dbReference>
<dbReference type="RefSeq" id="WP_183941001.1">
    <property type="nucleotide sequence ID" value="NZ_JACHBI010000025.1"/>
</dbReference>
<protein>
    <submittedName>
        <fullName evidence="7">8-oxo-dGTP pyrophosphatase MutT (NUDIX family)</fullName>
    </submittedName>
</protein>
<dbReference type="InterPro" id="IPR020476">
    <property type="entry name" value="Nudix_hydrolase"/>
</dbReference>
<dbReference type="GO" id="GO:0005737">
    <property type="term" value="C:cytoplasm"/>
    <property type="evidence" value="ECO:0007669"/>
    <property type="project" value="TreeGrafter"/>
</dbReference>